<comment type="caution">
    <text evidence="1">The sequence shown here is derived from an EMBL/GenBank/DDBJ whole genome shotgun (WGS) entry which is preliminary data.</text>
</comment>
<evidence type="ECO:0000313" key="2">
    <source>
        <dbReference type="Proteomes" id="UP001241110"/>
    </source>
</evidence>
<organism evidence="1 2">
    <name type="scientific">Xanthocytophaga flava</name>
    <dbReference type="NCBI Taxonomy" id="3048013"/>
    <lineage>
        <taxon>Bacteria</taxon>
        <taxon>Pseudomonadati</taxon>
        <taxon>Bacteroidota</taxon>
        <taxon>Cytophagia</taxon>
        <taxon>Cytophagales</taxon>
        <taxon>Rhodocytophagaceae</taxon>
        <taxon>Xanthocytophaga</taxon>
    </lineage>
</organism>
<dbReference type="EMBL" id="JASJOS010000001">
    <property type="protein sequence ID" value="MDJ1478863.1"/>
    <property type="molecule type" value="Genomic_DNA"/>
</dbReference>
<proteinExistence type="predicted"/>
<sequence>MNKREYKGIIHSVQDRYNSLKLTFEQAERVYLFEQAKDPHKDEYFSFWEEMDFQMDTSRGILTKQQ</sequence>
<reference evidence="1" key="1">
    <citation type="submission" date="2023-05" db="EMBL/GenBank/DDBJ databases">
        <authorList>
            <person name="Zhang X."/>
        </authorList>
    </citation>
    <scope>NUCLEOTIDE SEQUENCE</scope>
    <source>
        <strain evidence="1">YF14B1</strain>
    </source>
</reference>
<evidence type="ECO:0000313" key="1">
    <source>
        <dbReference type="EMBL" id="MDJ1478863.1"/>
    </source>
</evidence>
<dbReference type="RefSeq" id="WP_313974591.1">
    <property type="nucleotide sequence ID" value="NZ_JASJOS010000001.1"/>
</dbReference>
<accession>A0AAE3U6A3</accession>
<dbReference type="Proteomes" id="UP001241110">
    <property type="component" value="Unassembled WGS sequence"/>
</dbReference>
<protein>
    <submittedName>
        <fullName evidence="1">Uncharacterized protein</fullName>
    </submittedName>
</protein>
<name>A0AAE3U6A3_9BACT</name>
<dbReference type="AlphaFoldDB" id="A0AAE3U6A3"/>
<gene>
    <name evidence="1" type="ORF">QNI16_00120</name>
</gene>